<evidence type="ECO:0000256" key="1">
    <source>
        <dbReference type="ARBA" id="ARBA00022729"/>
    </source>
</evidence>
<dbReference type="InterPro" id="IPR002925">
    <property type="entry name" value="Dienelactn_hydro"/>
</dbReference>
<evidence type="ECO:0000313" key="3">
    <source>
        <dbReference type="EMBL" id="MBV4360630.1"/>
    </source>
</evidence>
<sequence>MFLKTTSLQVIIMIVAVLAVISTKAQEKTNFSPQFYTNGKGDTLYYRQLNPDANPKRHYPLLIFLHGSGERGADNISQLKWGVMNFASEQNLLKYPAVIIAPQCPANSGWTPPGSSRNSITAPLAPTPTKPMELLLALIKKMKADGQIDTSRIYITGLSMGGFGTFDAIEREPNLFAAAVPVCGGGDPAKAGAIAKIPIWMFTGAEDPAVNPEFSLNMLEALWKAGARPGFTMLPEVGHFAWLGAYTDPLMIEWLFRQHK</sequence>
<feature type="domain" description="Dienelactone hydrolase" evidence="2">
    <location>
        <begin position="134"/>
        <end position="239"/>
    </location>
</feature>
<dbReference type="EMBL" id="JAHSPG010000018">
    <property type="protein sequence ID" value="MBV4360630.1"/>
    <property type="molecule type" value="Genomic_DNA"/>
</dbReference>
<dbReference type="AlphaFoldDB" id="A0A9E2W597"/>
<dbReference type="PANTHER" id="PTHR43037">
    <property type="entry name" value="UNNAMED PRODUCT-RELATED"/>
    <property type="match status" value="1"/>
</dbReference>
<accession>A0A9E2W597</accession>
<dbReference type="Proteomes" id="UP000812270">
    <property type="component" value="Unassembled WGS sequence"/>
</dbReference>
<dbReference type="GO" id="GO:0016787">
    <property type="term" value="F:hydrolase activity"/>
    <property type="evidence" value="ECO:0007669"/>
    <property type="project" value="InterPro"/>
</dbReference>
<comment type="caution">
    <text evidence="3">The sequence shown here is derived from an EMBL/GenBank/DDBJ whole genome shotgun (WGS) entry which is preliminary data.</text>
</comment>
<evidence type="ECO:0000313" key="4">
    <source>
        <dbReference type="Proteomes" id="UP000812270"/>
    </source>
</evidence>
<proteinExistence type="predicted"/>
<dbReference type="Pfam" id="PF01738">
    <property type="entry name" value="DLH"/>
    <property type="match status" value="1"/>
</dbReference>
<keyword evidence="1" id="KW-0732">Signal</keyword>
<organism evidence="3 4">
    <name type="scientific">Pinibacter aurantiacus</name>
    <dbReference type="NCBI Taxonomy" id="2851599"/>
    <lineage>
        <taxon>Bacteria</taxon>
        <taxon>Pseudomonadati</taxon>
        <taxon>Bacteroidota</taxon>
        <taxon>Chitinophagia</taxon>
        <taxon>Chitinophagales</taxon>
        <taxon>Chitinophagaceae</taxon>
        <taxon>Pinibacter</taxon>
    </lineage>
</organism>
<gene>
    <name evidence="3" type="ORF">KTO63_25925</name>
</gene>
<dbReference type="RefSeq" id="WP_217795192.1">
    <property type="nucleotide sequence ID" value="NZ_JAHSPG010000018.1"/>
</dbReference>
<evidence type="ECO:0000259" key="2">
    <source>
        <dbReference type="Pfam" id="PF01738"/>
    </source>
</evidence>
<dbReference type="InterPro" id="IPR050955">
    <property type="entry name" value="Plant_Biomass_Hydrol_Est"/>
</dbReference>
<protein>
    <submittedName>
        <fullName evidence="3">Prolyl oligopeptidase family serine peptidase</fullName>
    </submittedName>
</protein>
<name>A0A9E2W597_9BACT</name>
<keyword evidence="4" id="KW-1185">Reference proteome</keyword>
<reference evidence="3" key="1">
    <citation type="submission" date="2021-06" db="EMBL/GenBank/DDBJ databases">
        <authorList>
            <person name="Huq M.A."/>
        </authorList>
    </citation>
    <scope>NUCLEOTIDE SEQUENCE</scope>
    <source>
        <strain evidence="3">MAH-26</strain>
    </source>
</reference>
<dbReference type="PANTHER" id="PTHR43037:SF1">
    <property type="entry name" value="BLL1128 PROTEIN"/>
    <property type="match status" value="1"/>
</dbReference>